<feature type="chain" id="PRO_5025692911" evidence="2">
    <location>
        <begin position="22"/>
        <end position="236"/>
    </location>
</feature>
<feature type="signal peptide" evidence="2">
    <location>
        <begin position="1"/>
        <end position="21"/>
    </location>
</feature>
<proteinExistence type="predicted"/>
<keyword evidence="2" id="KW-0732">Signal</keyword>
<organism evidence="3 4">
    <name type="scientific">Ampelomyces quisqualis</name>
    <name type="common">Powdery mildew agent</name>
    <dbReference type="NCBI Taxonomy" id="50730"/>
    <lineage>
        <taxon>Eukaryota</taxon>
        <taxon>Fungi</taxon>
        <taxon>Dikarya</taxon>
        <taxon>Ascomycota</taxon>
        <taxon>Pezizomycotina</taxon>
        <taxon>Dothideomycetes</taxon>
        <taxon>Pleosporomycetidae</taxon>
        <taxon>Pleosporales</taxon>
        <taxon>Pleosporineae</taxon>
        <taxon>Phaeosphaeriaceae</taxon>
        <taxon>Ampelomyces</taxon>
    </lineage>
</organism>
<dbReference type="Proteomes" id="UP000800096">
    <property type="component" value="Unassembled WGS sequence"/>
</dbReference>
<evidence type="ECO:0000313" key="3">
    <source>
        <dbReference type="EMBL" id="KAF1919126.1"/>
    </source>
</evidence>
<evidence type="ECO:0000256" key="1">
    <source>
        <dbReference type="SAM" id="MobiDB-lite"/>
    </source>
</evidence>
<accession>A0A6A5QX46</accession>
<dbReference type="AlphaFoldDB" id="A0A6A5QX46"/>
<protein>
    <submittedName>
        <fullName evidence="3">Uncharacterized protein</fullName>
    </submittedName>
</protein>
<reference evidence="3" key="1">
    <citation type="journal article" date="2020" name="Stud. Mycol.">
        <title>101 Dothideomycetes genomes: a test case for predicting lifestyles and emergence of pathogens.</title>
        <authorList>
            <person name="Haridas S."/>
            <person name="Albert R."/>
            <person name="Binder M."/>
            <person name="Bloem J."/>
            <person name="Labutti K."/>
            <person name="Salamov A."/>
            <person name="Andreopoulos B."/>
            <person name="Baker S."/>
            <person name="Barry K."/>
            <person name="Bills G."/>
            <person name="Bluhm B."/>
            <person name="Cannon C."/>
            <person name="Castanera R."/>
            <person name="Culley D."/>
            <person name="Daum C."/>
            <person name="Ezra D."/>
            <person name="Gonzalez J."/>
            <person name="Henrissat B."/>
            <person name="Kuo A."/>
            <person name="Liang C."/>
            <person name="Lipzen A."/>
            <person name="Lutzoni F."/>
            <person name="Magnuson J."/>
            <person name="Mondo S."/>
            <person name="Nolan M."/>
            <person name="Ohm R."/>
            <person name="Pangilinan J."/>
            <person name="Park H.-J."/>
            <person name="Ramirez L."/>
            <person name="Alfaro M."/>
            <person name="Sun H."/>
            <person name="Tritt A."/>
            <person name="Yoshinaga Y."/>
            <person name="Zwiers L.-H."/>
            <person name="Turgeon B."/>
            <person name="Goodwin S."/>
            <person name="Spatafora J."/>
            <person name="Crous P."/>
            <person name="Grigoriev I."/>
        </authorList>
    </citation>
    <scope>NUCLEOTIDE SEQUENCE</scope>
    <source>
        <strain evidence="3">HMLAC05119</strain>
    </source>
</reference>
<evidence type="ECO:0000313" key="4">
    <source>
        <dbReference type="Proteomes" id="UP000800096"/>
    </source>
</evidence>
<sequence length="236" mass="25832">MHFTTLITTAALFSSLPYCYARTDDPISDDVFATFWSAPNELASQEKAYNVKEDTCIILNGPAKEVIFKGGKDNKHRIAENPMCLHFYDSGHCPDDNPDGDYTFQYQHVRILRKPRETRYIVGDGRSQPTSLKWTRGPCSHPEDVIPPTVPATHHRNHHDSLDESDVTHAGPNLGAGSSQQDCNYTCMTCDDACLDGSGDCLEACLSGMGELLCGMVDVCGQCMGACLEGLGNCNC</sequence>
<name>A0A6A5QX46_AMPQU</name>
<gene>
    <name evidence="3" type="ORF">BDU57DRAFT_512022</name>
</gene>
<dbReference type="EMBL" id="ML979133">
    <property type="protein sequence ID" value="KAF1919126.1"/>
    <property type="molecule type" value="Genomic_DNA"/>
</dbReference>
<keyword evidence="4" id="KW-1185">Reference proteome</keyword>
<feature type="region of interest" description="Disordered" evidence="1">
    <location>
        <begin position="154"/>
        <end position="173"/>
    </location>
</feature>
<evidence type="ECO:0000256" key="2">
    <source>
        <dbReference type="SAM" id="SignalP"/>
    </source>
</evidence>